<evidence type="ECO:0000256" key="1">
    <source>
        <dbReference type="ARBA" id="ARBA00004123"/>
    </source>
</evidence>
<comment type="similarity">
    <text evidence="2">Belongs to the dpy-30 family.</text>
</comment>
<evidence type="ECO:0000256" key="2">
    <source>
        <dbReference type="ARBA" id="ARBA00010849"/>
    </source>
</evidence>
<dbReference type="CDD" id="cd22965">
    <property type="entry name" value="DD_DPY30_SDC1"/>
    <property type="match status" value="1"/>
</dbReference>
<comment type="subcellular location">
    <subcellularLocation>
        <location evidence="1">Nucleus</location>
    </subcellularLocation>
</comment>
<dbReference type="Proteomes" id="UP001497600">
    <property type="component" value="Chromosome D"/>
</dbReference>
<protein>
    <recommendedName>
        <fullName evidence="7">COMPASS component SDC1</fullName>
    </recommendedName>
</protein>
<proteinExistence type="inferred from homology"/>
<evidence type="ECO:0000256" key="3">
    <source>
        <dbReference type="ARBA" id="ARBA00023242"/>
    </source>
</evidence>
<keyword evidence="6" id="KW-1185">Reference proteome</keyword>
<evidence type="ECO:0000256" key="4">
    <source>
        <dbReference type="SAM" id="MobiDB-lite"/>
    </source>
</evidence>
<organism evidence="5 6">
    <name type="scientific">[Candida] anglica</name>
    <dbReference type="NCBI Taxonomy" id="148631"/>
    <lineage>
        <taxon>Eukaryota</taxon>
        <taxon>Fungi</taxon>
        <taxon>Dikarya</taxon>
        <taxon>Ascomycota</taxon>
        <taxon>Saccharomycotina</taxon>
        <taxon>Pichiomycetes</taxon>
        <taxon>Debaryomycetaceae</taxon>
        <taxon>Kurtzmaniella</taxon>
    </lineage>
</organism>
<evidence type="ECO:0000313" key="6">
    <source>
        <dbReference type="Proteomes" id="UP001497600"/>
    </source>
</evidence>
<dbReference type="Gene3D" id="1.20.890.10">
    <property type="entry name" value="cAMP-dependent protein kinase regulatory subunit, dimerization-anchoring domain"/>
    <property type="match status" value="1"/>
</dbReference>
<evidence type="ECO:0008006" key="7">
    <source>
        <dbReference type="Google" id="ProtNLM"/>
    </source>
</evidence>
<dbReference type="Pfam" id="PF05186">
    <property type="entry name" value="Dpy-30"/>
    <property type="match status" value="1"/>
</dbReference>
<name>A0ABP0EFV2_9ASCO</name>
<evidence type="ECO:0000313" key="5">
    <source>
        <dbReference type="EMBL" id="CAK7904737.1"/>
    </source>
</evidence>
<accession>A0ABP0EFV2</accession>
<reference evidence="5 6" key="1">
    <citation type="submission" date="2024-01" db="EMBL/GenBank/DDBJ databases">
        <authorList>
            <consortium name="Genoscope - CEA"/>
            <person name="William W."/>
        </authorList>
    </citation>
    <scope>NUCLEOTIDE SEQUENCE [LARGE SCALE GENOMIC DNA]</scope>
    <source>
        <strain evidence="5 6">29B2s-10</strain>
    </source>
</reference>
<dbReference type="InterPro" id="IPR049629">
    <property type="entry name" value="DPY30_SDC1_DD"/>
</dbReference>
<keyword evidence="3" id="KW-0539">Nucleus</keyword>
<dbReference type="InterPro" id="IPR007858">
    <property type="entry name" value="Dpy-30_motif"/>
</dbReference>
<sequence>MEANDLKRSSSVEVPEVKRTKGSSTPPIHEMVGGSSVRQYLNQHLTQHLLAGLKEIGNTKPEDPLRWLGEYLIKKSDEEKSTKTEDLKEEEEEEEVKSTEI</sequence>
<dbReference type="EMBL" id="OZ004256">
    <property type="protein sequence ID" value="CAK7904737.1"/>
    <property type="molecule type" value="Genomic_DNA"/>
</dbReference>
<feature type="region of interest" description="Disordered" evidence="4">
    <location>
        <begin position="78"/>
        <end position="101"/>
    </location>
</feature>
<feature type="region of interest" description="Disordered" evidence="4">
    <location>
        <begin position="1"/>
        <end position="32"/>
    </location>
</feature>
<feature type="compositionally biased region" description="Basic and acidic residues" evidence="4">
    <location>
        <begin position="1"/>
        <end position="19"/>
    </location>
</feature>
<gene>
    <name evidence="5" type="ORF">CAAN4_D10814</name>
</gene>